<protein>
    <recommendedName>
        <fullName evidence="5">DUF481 domain-containing protein</fullName>
    </recommendedName>
</protein>
<proteinExistence type="predicted"/>
<dbReference type="EMBL" id="JAGQHS010000093">
    <property type="protein sequence ID" value="MCA9757332.1"/>
    <property type="molecule type" value="Genomic_DNA"/>
</dbReference>
<keyword evidence="2" id="KW-0732">Signal</keyword>
<evidence type="ECO:0000313" key="3">
    <source>
        <dbReference type="EMBL" id="MCA9757332.1"/>
    </source>
</evidence>
<dbReference type="Proteomes" id="UP000739538">
    <property type="component" value="Unassembled WGS sequence"/>
</dbReference>
<reference evidence="3" key="1">
    <citation type="submission" date="2020-04" db="EMBL/GenBank/DDBJ databases">
        <authorList>
            <person name="Zhang T."/>
        </authorList>
    </citation>
    <scope>NUCLEOTIDE SEQUENCE</scope>
    <source>
        <strain evidence="3">HKST-UBA02</strain>
    </source>
</reference>
<comment type="caution">
    <text evidence="3">The sequence shown here is derived from an EMBL/GenBank/DDBJ whole genome shotgun (WGS) entry which is preliminary data.</text>
</comment>
<accession>A0A956NEJ4</accession>
<dbReference type="AlphaFoldDB" id="A0A956NEJ4"/>
<evidence type="ECO:0008006" key="5">
    <source>
        <dbReference type="Google" id="ProtNLM"/>
    </source>
</evidence>
<evidence type="ECO:0000256" key="1">
    <source>
        <dbReference type="SAM" id="MobiDB-lite"/>
    </source>
</evidence>
<organism evidence="3 4">
    <name type="scientific">Eiseniibacteriota bacterium</name>
    <dbReference type="NCBI Taxonomy" id="2212470"/>
    <lineage>
        <taxon>Bacteria</taxon>
        <taxon>Candidatus Eiseniibacteriota</taxon>
    </lineage>
</organism>
<evidence type="ECO:0000256" key="2">
    <source>
        <dbReference type="SAM" id="SignalP"/>
    </source>
</evidence>
<evidence type="ECO:0000313" key="4">
    <source>
        <dbReference type="Proteomes" id="UP000739538"/>
    </source>
</evidence>
<feature type="region of interest" description="Disordered" evidence="1">
    <location>
        <begin position="109"/>
        <end position="175"/>
    </location>
</feature>
<reference evidence="3" key="2">
    <citation type="journal article" date="2021" name="Microbiome">
        <title>Successional dynamics and alternative stable states in a saline activated sludge microbial community over 9 years.</title>
        <authorList>
            <person name="Wang Y."/>
            <person name="Ye J."/>
            <person name="Ju F."/>
            <person name="Liu L."/>
            <person name="Boyd J.A."/>
            <person name="Deng Y."/>
            <person name="Parks D.H."/>
            <person name="Jiang X."/>
            <person name="Yin X."/>
            <person name="Woodcroft B.J."/>
            <person name="Tyson G.W."/>
            <person name="Hugenholtz P."/>
            <person name="Polz M.F."/>
            <person name="Zhang T."/>
        </authorList>
    </citation>
    <scope>NUCLEOTIDE SEQUENCE</scope>
    <source>
        <strain evidence="3">HKST-UBA02</strain>
    </source>
</reference>
<name>A0A956NEJ4_UNCEI</name>
<feature type="chain" id="PRO_5037348156" description="DUF481 domain-containing protein" evidence="2">
    <location>
        <begin position="20"/>
        <end position="382"/>
    </location>
</feature>
<sequence length="382" mass="40157">MRSVVFPLLSLVCMLPVLCEQTLISTARAASTHESGASTRTSTASAPASGSITGWDALATVGAHVEAILEDGTTLVGTVDALDTESITLVTERFGTLVLTRAEVKSLRIEAPGSSDEPSAPGTGPGTSLEEPTVPGAGPAGSPIEQSTPGAGPATKERVTVWGTESEPVTPEPATRRRYENGWYVDPDYNSLLLVPTSETLPTGDSYYRNFELLFNNGGISLTDDVNLSFMAAFPVTSDFTVFGAGAKIRIVRRDEYGIGIAVAGSITGTGDEAVETISAIASVGDKRRSLSASINVGASDGDAATFVLAGADFQFAPRAKVLVEYGNSTEGFSDDEFYGIMNFGIRVFWETTSFTITGFRPLASDLDDFIAFPLVSFSAHF</sequence>
<gene>
    <name evidence="3" type="ORF">KDA27_16125</name>
</gene>
<feature type="signal peptide" evidence="2">
    <location>
        <begin position="1"/>
        <end position="19"/>
    </location>
</feature>